<feature type="region of interest" description="Disordered" evidence="1">
    <location>
        <begin position="22"/>
        <end position="57"/>
    </location>
</feature>
<organism evidence="2 3">
    <name type="scientific">Dryococelus australis</name>
    <dbReference type="NCBI Taxonomy" id="614101"/>
    <lineage>
        <taxon>Eukaryota</taxon>
        <taxon>Metazoa</taxon>
        <taxon>Ecdysozoa</taxon>
        <taxon>Arthropoda</taxon>
        <taxon>Hexapoda</taxon>
        <taxon>Insecta</taxon>
        <taxon>Pterygota</taxon>
        <taxon>Neoptera</taxon>
        <taxon>Polyneoptera</taxon>
        <taxon>Phasmatodea</taxon>
        <taxon>Verophasmatodea</taxon>
        <taxon>Anareolatae</taxon>
        <taxon>Phasmatidae</taxon>
        <taxon>Eurycanthinae</taxon>
        <taxon>Dryococelus</taxon>
    </lineage>
</organism>
<evidence type="ECO:0000256" key="1">
    <source>
        <dbReference type="SAM" id="MobiDB-lite"/>
    </source>
</evidence>
<sequence length="718" mass="79515">MLCPSSKIGIFGWANAEKATQAQNAEMPSMRPRRGMPLPASGNPLKTPCSSTPSNGTAGLSYEHAPSTLTTRTCFAHDKLMHSPRPCKTLPPYFEQLKLRTTSDHMPASRRRSVLWYYHIKGREVGCLLATPLQRNNTQVGKQDFFSLHQYRDCILEQLVFPRHGPLIPLTYAPTHSACSLSVASLYFANQICNSRTLLHVSKAHRLNYHRTGGGDGAVDTPLTGINLYDSPNTADISARPDCCPSQLGRDSLGQAHATSGFNSRLRHCTGSTLAHRSASSPHWLGARSLRHPSGWNKAAPECKCGETGDPRENPPTSGFVRHDSHLRTSGMTRPGIEPGSPWCVALDISSLDDQFYEGTLWRGRLRHPLGEDVLVWTVKQTRLLGELLRSLPGRIAKRRPRLGPDNDVGGVWPSRLGTPGEFSHGLEEDGGAPLVTPFAHPLRPPHRHGLAPENTNKAWGLLSTLHGGPGQFPRGRGVKVERLEDEWRGILNLQGWVFCSLCVNFDVISPTPGSSPTRRYTTLQERETFFSSIDVMEASPALGAEFDRGRTACVHEAGWTYRAVARHLEHSNDPTPQWPDVGNEWVCECVCTPASQRFGSAKKDRNTPRKDPWLDYEFAIVCYRYCQRTDGGVGRHGPMTSDVSSCTAMHLGNALSNMIVVRAPQKKSSGTHKTPYDRVKRCRERKIISKASERVNVDVFTQNKRPCPQHSHTPNSN</sequence>
<keyword evidence="3" id="KW-1185">Reference proteome</keyword>
<dbReference type="EMBL" id="JARBHB010000011">
    <property type="protein sequence ID" value="KAJ8872548.1"/>
    <property type="molecule type" value="Genomic_DNA"/>
</dbReference>
<protein>
    <submittedName>
        <fullName evidence="2">Uncharacterized protein</fullName>
    </submittedName>
</protein>
<comment type="caution">
    <text evidence="2">The sequence shown here is derived from an EMBL/GenBank/DDBJ whole genome shotgun (WGS) entry which is preliminary data.</text>
</comment>
<name>A0ABQ9GKJ9_9NEOP</name>
<dbReference type="Proteomes" id="UP001159363">
    <property type="component" value="Chromosome 10"/>
</dbReference>
<proteinExistence type="predicted"/>
<gene>
    <name evidence="2" type="ORF">PR048_026154</name>
</gene>
<feature type="region of interest" description="Disordered" evidence="1">
    <location>
        <begin position="434"/>
        <end position="454"/>
    </location>
</feature>
<accession>A0ABQ9GKJ9</accession>
<reference evidence="2 3" key="1">
    <citation type="submission" date="2023-02" db="EMBL/GenBank/DDBJ databases">
        <title>LHISI_Scaffold_Assembly.</title>
        <authorList>
            <person name="Stuart O.P."/>
            <person name="Cleave R."/>
            <person name="Magrath M.J.L."/>
            <person name="Mikheyev A.S."/>
        </authorList>
    </citation>
    <scope>NUCLEOTIDE SEQUENCE [LARGE SCALE GENOMIC DNA]</scope>
    <source>
        <strain evidence="2">Daus_M_001</strain>
        <tissue evidence="2">Leg muscle</tissue>
    </source>
</reference>
<feature type="compositionally biased region" description="Polar residues" evidence="1">
    <location>
        <begin position="48"/>
        <end position="57"/>
    </location>
</feature>
<feature type="region of interest" description="Disordered" evidence="1">
    <location>
        <begin position="305"/>
        <end position="335"/>
    </location>
</feature>
<evidence type="ECO:0000313" key="2">
    <source>
        <dbReference type="EMBL" id="KAJ8872548.1"/>
    </source>
</evidence>
<evidence type="ECO:0000313" key="3">
    <source>
        <dbReference type="Proteomes" id="UP001159363"/>
    </source>
</evidence>